<dbReference type="InterPro" id="IPR000326">
    <property type="entry name" value="PAP2/HPO"/>
</dbReference>
<feature type="transmembrane region" description="Helical" evidence="7">
    <location>
        <begin position="152"/>
        <end position="170"/>
    </location>
</feature>
<evidence type="ECO:0000256" key="2">
    <source>
        <dbReference type="ARBA" id="ARBA00022475"/>
    </source>
</evidence>
<evidence type="ECO:0000256" key="1">
    <source>
        <dbReference type="ARBA" id="ARBA00004651"/>
    </source>
</evidence>
<feature type="domain" description="Phosphatidic acid phosphatase type 2/haloperoxidase" evidence="8">
    <location>
        <begin position="57"/>
        <end position="167"/>
    </location>
</feature>
<evidence type="ECO:0000313" key="9">
    <source>
        <dbReference type="EMBL" id="MBW6411512.1"/>
    </source>
</evidence>
<dbReference type="CDD" id="cd03392">
    <property type="entry name" value="PAP2_like_2"/>
    <property type="match status" value="1"/>
</dbReference>
<evidence type="ECO:0000256" key="6">
    <source>
        <dbReference type="ARBA" id="ARBA00023136"/>
    </source>
</evidence>
<dbReference type="Gene3D" id="1.20.144.10">
    <property type="entry name" value="Phosphatidic acid phosphatase type 2/haloperoxidase"/>
    <property type="match status" value="1"/>
</dbReference>
<comment type="caution">
    <text evidence="9">The sequence shown here is derived from an EMBL/GenBank/DDBJ whole genome shotgun (WGS) entry which is preliminary data.</text>
</comment>
<keyword evidence="6 7" id="KW-0472">Membrane</keyword>
<dbReference type="PANTHER" id="PTHR14969:SF62">
    <property type="entry name" value="DECAPRENYLPHOSPHORYL-5-PHOSPHORIBOSE PHOSPHATASE RV3807C-RELATED"/>
    <property type="match status" value="1"/>
</dbReference>
<evidence type="ECO:0000256" key="4">
    <source>
        <dbReference type="ARBA" id="ARBA00022801"/>
    </source>
</evidence>
<comment type="subcellular location">
    <subcellularLocation>
        <location evidence="1">Cell membrane</location>
        <topology evidence="1">Multi-pass membrane protein</topology>
    </subcellularLocation>
</comment>
<dbReference type="Pfam" id="PF01569">
    <property type="entry name" value="PAP2"/>
    <property type="match status" value="1"/>
</dbReference>
<dbReference type="SUPFAM" id="SSF48317">
    <property type="entry name" value="Acid phosphatase/Vanadium-dependent haloperoxidase"/>
    <property type="match status" value="1"/>
</dbReference>
<keyword evidence="10" id="KW-1185">Reference proteome</keyword>
<dbReference type="PANTHER" id="PTHR14969">
    <property type="entry name" value="SPHINGOSINE-1-PHOSPHATE PHOSPHOHYDROLASE"/>
    <property type="match status" value="1"/>
</dbReference>
<keyword evidence="5 7" id="KW-1133">Transmembrane helix</keyword>
<reference evidence="9 10" key="1">
    <citation type="submission" date="2021-07" db="EMBL/GenBank/DDBJ databases">
        <title>Clostridium weizhouense sp. nov., an anaerobic bacterium isolated from activated sludge of Petroleum wastewater.</title>
        <authorList>
            <person name="Li Q."/>
        </authorList>
    </citation>
    <scope>NUCLEOTIDE SEQUENCE [LARGE SCALE GENOMIC DNA]</scope>
    <source>
        <strain evidence="9 10">YB-6</strain>
    </source>
</reference>
<evidence type="ECO:0000259" key="8">
    <source>
        <dbReference type="SMART" id="SM00014"/>
    </source>
</evidence>
<dbReference type="Proteomes" id="UP001519921">
    <property type="component" value="Unassembled WGS sequence"/>
</dbReference>
<protein>
    <submittedName>
        <fullName evidence="9">Phosphatase PAP2 family protein</fullName>
    </submittedName>
</protein>
<evidence type="ECO:0000313" key="10">
    <source>
        <dbReference type="Proteomes" id="UP001519921"/>
    </source>
</evidence>
<gene>
    <name evidence="9" type="ORF">KYD98_15600</name>
</gene>
<dbReference type="EMBL" id="JAHXPT010000015">
    <property type="protein sequence ID" value="MBW6411512.1"/>
    <property type="molecule type" value="Genomic_DNA"/>
</dbReference>
<keyword evidence="3 7" id="KW-0812">Transmembrane</keyword>
<name>A0ABS7AS48_9CLOT</name>
<feature type="transmembrane region" description="Helical" evidence="7">
    <location>
        <begin position="57"/>
        <end position="80"/>
    </location>
</feature>
<feature type="transmembrane region" description="Helical" evidence="7">
    <location>
        <begin position="27"/>
        <end position="50"/>
    </location>
</feature>
<sequence length="177" mass="19711">MQFIQVFDDRILNFIQENLRSPIMDRVIPFITSLGNGGFIWIAIAIIFIITKKYRKYGLIMIPTLIICGLIGDVTIKPLVGRERPFNITEGIELLIKAPTGFSFPSGHTMSSFAAAAIISKANNKFGILAFILAALIGFSRMYLYVHYPSDVLVGCILGIIFSSIIYKIINSKLENC</sequence>
<feature type="transmembrane region" description="Helical" evidence="7">
    <location>
        <begin position="126"/>
        <end position="146"/>
    </location>
</feature>
<evidence type="ECO:0000256" key="3">
    <source>
        <dbReference type="ARBA" id="ARBA00022692"/>
    </source>
</evidence>
<dbReference type="SMART" id="SM00014">
    <property type="entry name" value="acidPPc"/>
    <property type="match status" value="1"/>
</dbReference>
<dbReference type="RefSeq" id="WP_219780979.1">
    <property type="nucleotide sequence ID" value="NZ_JAHXPT010000015.1"/>
</dbReference>
<dbReference type="InterPro" id="IPR036938">
    <property type="entry name" value="PAP2/HPO_sf"/>
</dbReference>
<organism evidence="9 10">
    <name type="scientific">Clostridium weizhouense</name>
    <dbReference type="NCBI Taxonomy" id="2859781"/>
    <lineage>
        <taxon>Bacteria</taxon>
        <taxon>Bacillati</taxon>
        <taxon>Bacillota</taxon>
        <taxon>Clostridia</taxon>
        <taxon>Eubacteriales</taxon>
        <taxon>Clostridiaceae</taxon>
        <taxon>Clostridium</taxon>
    </lineage>
</organism>
<proteinExistence type="predicted"/>
<accession>A0ABS7AS48</accession>
<keyword evidence="2" id="KW-1003">Cell membrane</keyword>
<evidence type="ECO:0000256" key="5">
    <source>
        <dbReference type="ARBA" id="ARBA00022989"/>
    </source>
</evidence>
<evidence type="ECO:0000256" key="7">
    <source>
        <dbReference type="SAM" id="Phobius"/>
    </source>
</evidence>
<keyword evidence="4" id="KW-0378">Hydrolase</keyword>